<gene>
    <name evidence="2" type="ORF">CBR64_15465</name>
</gene>
<dbReference type="Proteomes" id="UP000196228">
    <property type="component" value="Chromosome"/>
</dbReference>
<reference evidence="2 3" key="1">
    <citation type="submission" date="2017-05" db="EMBL/GenBank/DDBJ databases">
        <authorList>
            <person name="Song R."/>
            <person name="Chenine A.L."/>
            <person name="Ruprecht R.M."/>
        </authorList>
    </citation>
    <scope>NUCLEOTIDE SEQUENCE [LARGE SCALE GENOMIC DNA]</scope>
    <source>
        <strain evidence="2 3">PSBB019</strain>
    </source>
</reference>
<dbReference type="OrthoDB" id="3696279at2"/>
<evidence type="ECO:0000313" key="2">
    <source>
        <dbReference type="EMBL" id="ARU53956.1"/>
    </source>
</evidence>
<keyword evidence="1" id="KW-0732">Signal</keyword>
<evidence type="ECO:0000313" key="3">
    <source>
        <dbReference type="Proteomes" id="UP000196228"/>
    </source>
</evidence>
<proteinExistence type="predicted"/>
<feature type="signal peptide" evidence="1">
    <location>
        <begin position="1"/>
        <end position="28"/>
    </location>
</feature>
<protein>
    <recommendedName>
        <fullName evidence="4">WxL domain-containing protein</fullName>
    </recommendedName>
</protein>
<name>A0A1Y0I2G4_CELCE</name>
<dbReference type="KEGG" id="cceu:CBR64_15465"/>
<dbReference type="AlphaFoldDB" id="A0A1Y0I2G4"/>
<dbReference type="RefSeq" id="WP_087472872.1">
    <property type="nucleotide sequence ID" value="NZ_CP021383.1"/>
</dbReference>
<evidence type="ECO:0000256" key="1">
    <source>
        <dbReference type="SAM" id="SignalP"/>
    </source>
</evidence>
<organism evidence="2 3">
    <name type="scientific">Cellulosimicrobium cellulans</name>
    <name type="common">Arthrobacter luteus</name>
    <dbReference type="NCBI Taxonomy" id="1710"/>
    <lineage>
        <taxon>Bacteria</taxon>
        <taxon>Bacillati</taxon>
        <taxon>Actinomycetota</taxon>
        <taxon>Actinomycetes</taxon>
        <taxon>Micrococcales</taxon>
        <taxon>Promicromonosporaceae</taxon>
        <taxon>Cellulosimicrobium</taxon>
    </lineage>
</organism>
<dbReference type="EMBL" id="CP021383">
    <property type="protein sequence ID" value="ARU53956.1"/>
    <property type="molecule type" value="Genomic_DNA"/>
</dbReference>
<sequence>MNARATKKLVAGGALGAMLIGTVALASAATADQVGDDSNVDVSVEIESTVEPGNLAFSVASSSTTLSEVDSTVAETREFTGTLPSVTVTDTRAADQIAAGSYWYVLGSASDFTGDAGTIGAENLGWAPALVGGSASGLVEAGEGVDPVLEDGVGLVDQDLLVSTFDSTEVNPEGSWTANAGLTLRTAEDVAAGAYSSTVTLSLFEDIG</sequence>
<feature type="chain" id="PRO_5012146455" description="WxL domain-containing protein" evidence="1">
    <location>
        <begin position="29"/>
        <end position="208"/>
    </location>
</feature>
<evidence type="ECO:0008006" key="4">
    <source>
        <dbReference type="Google" id="ProtNLM"/>
    </source>
</evidence>
<accession>A0A1Y0I2G4</accession>